<dbReference type="AlphaFoldDB" id="A0A1F5FGI2"/>
<dbReference type="Proteomes" id="UP000176682">
    <property type="component" value="Unassembled WGS sequence"/>
</dbReference>
<gene>
    <name evidence="1" type="ORF">A2368_01900</name>
</gene>
<name>A0A1F5FGI2_9BACT</name>
<comment type="caution">
    <text evidence="1">The sequence shown here is derived from an EMBL/GenBank/DDBJ whole genome shotgun (WGS) entry which is preliminary data.</text>
</comment>
<dbReference type="EMBL" id="MFAM01000039">
    <property type="protein sequence ID" value="OGD78644.1"/>
    <property type="molecule type" value="Genomic_DNA"/>
</dbReference>
<sequence length="102" mass="10880">MRGGLPAIAEAIASAGGGHACRSGEPGLLGILYEPGSNFVVGIWKTGARQYFVSPATIASTILDVRGNIQLQDNLRLLGQANARKYSWDKLRSAIVQLVEKQ</sequence>
<protein>
    <submittedName>
        <fullName evidence="1">Uncharacterized protein</fullName>
    </submittedName>
</protein>
<proteinExistence type="predicted"/>
<evidence type="ECO:0000313" key="1">
    <source>
        <dbReference type="EMBL" id="OGD78644.1"/>
    </source>
</evidence>
<evidence type="ECO:0000313" key="2">
    <source>
        <dbReference type="Proteomes" id="UP000176682"/>
    </source>
</evidence>
<accession>A0A1F5FGI2</accession>
<organism evidence="1 2">
    <name type="scientific">Candidatus Collierbacteria bacterium RIFOXYB1_FULL_49_13</name>
    <dbReference type="NCBI Taxonomy" id="1817728"/>
    <lineage>
        <taxon>Bacteria</taxon>
        <taxon>Candidatus Collieribacteriota</taxon>
    </lineage>
</organism>
<reference evidence="1 2" key="1">
    <citation type="journal article" date="2016" name="Nat. Commun.">
        <title>Thousands of microbial genomes shed light on interconnected biogeochemical processes in an aquifer system.</title>
        <authorList>
            <person name="Anantharaman K."/>
            <person name="Brown C.T."/>
            <person name="Hug L.A."/>
            <person name="Sharon I."/>
            <person name="Castelle C.J."/>
            <person name="Probst A.J."/>
            <person name="Thomas B.C."/>
            <person name="Singh A."/>
            <person name="Wilkins M.J."/>
            <person name="Karaoz U."/>
            <person name="Brodie E.L."/>
            <person name="Williams K.H."/>
            <person name="Hubbard S.S."/>
            <person name="Banfield J.F."/>
        </authorList>
    </citation>
    <scope>NUCLEOTIDE SEQUENCE [LARGE SCALE GENOMIC DNA]</scope>
</reference>